<keyword evidence="8 14" id="KW-0067">ATP-binding</keyword>
<dbReference type="Gene3D" id="3.40.50.800">
    <property type="entry name" value="Anticodon-binding domain"/>
    <property type="match status" value="1"/>
</dbReference>
<dbReference type="FunFam" id="3.30.930.10:FF:000076">
    <property type="entry name" value="Threonine--tRNA ligase"/>
    <property type="match status" value="1"/>
</dbReference>
<evidence type="ECO:0000256" key="1">
    <source>
        <dbReference type="ARBA" id="ARBA00004496"/>
    </source>
</evidence>
<proteinExistence type="inferred from homology"/>
<dbReference type="GO" id="GO:0002161">
    <property type="term" value="F:aminoacyl-tRNA deacylase activity"/>
    <property type="evidence" value="ECO:0007669"/>
    <property type="project" value="UniProtKB-ARBA"/>
</dbReference>
<dbReference type="PROSITE" id="PS50862">
    <property type="entry name" value="AA_TRNA_LIGASE_II"/>
    <property type="match status" value="1"/>
</dbReference>
<keyword evidence="4 14" id="KW-0436">Ligase</keyword>
<dbReference type="InterPro" id="IPR045864">
    <property type="entry name" value="aa-tRNA-synth_II/BPL/LPL"/>
</dbReference>
<dbReference type="InterPro" id="IPR047246">
    <property type="entry name" value="ThrRS_anticodon"/>
</dbReference>
<dbReference type="PANTHER" id="PTHR11451">
    <property type="entry name" value="THREONINE-TRNA LIGASE"/>
    <property type="match status" value="1"/>
</dbReference>
<evidence type="ECO:0000256" key="12">
    <source>
        <dbReference type="ARBA" id="ARBA00049515"/>
    </source>
</evidence>
<evidence type="ECO:0000256" key="3">
    <source>
        <dbReference type="ARBA" id="ARBA00022555"/>
    </source>
</evidence>
<dbReference type="InterPro" id="IPR006195">
    <property type="entry name" value="aa-tRNA-synth_II"/>
</dbReference>
<dbReference type="NCBIfam" id="NF003068">
    <property type="entry name" value="PRK03991.1"/>
    <property type="match status" value="1"/>
</dbReference>
<dbReference type="FunFam" id="3.40.50.800:FF:000001">
    <property type="entry name" value="Threonine--tRNA ligase"/>
    <property type="match status" value="1"/>
</dbReference>
<evidence type="ECO:0000256" key="8">
    <source>
        <dbReference type="ARBA" id="ARBA00022840"/>
    </source>
</evidence>
<evidence type="ECO:0000256" key="4">
    <source>
        <dbReference type="ARBA" id="ARBA00022598"/>
    </source>
</evidence>
<evidence type="ECO:0000256" key="11">
    <source>
        <dbReference type="ARBA" id="ARBA00023146"/>
    </source>
</evidence>
<dbReference type="NCBIfam" id="TIGR00418">
    <property type="entry name" value="thrS"/>
    <property type="match status" value="1"/>
</dbReference>
<evidence type="ECO:0000256" key="9">
    <source>
        <dbReference type="ARBA" id="ARBA00022884"/>
    </source>
</evidence>
<comment type="caution">
    <text evidence="14">Lacks conserved residue(s) required for the propagation of feature annotation.</text>
</comment>
<keyword evidence="9 14" id="KW-0694">RNA-binding</keyword>
<dbReference type="SUPFAM" id="SSF55681">
    <property type="entry name" value="Class II aaRS and biotin synthetases"/>
    <property type="match status" value="1"/>
</dbReference>
<keyword evidence="10 14" id="KW-0648">Protein biosynthesis</keyword>
<feature type="binding site" evidence="14">
    <location>
        <position position="347"/>
    </location>
    <ligand>
        <name>Zn(2+)</name>
        <dbReference type="ChEBI" id="CHEBI:29105"/>
        <note>catalytic</note>
    </ligand>
</feature>
<evidence type="ECO:0000259" key="15">
    <source>
        <dbReference type="PROSITE" id="PS50862"/>
    </source>
</evidence>
<keyword evidence="7 14" id="KW-0862">Zinc</keyword>
<evidence type="ECO:0000256" key="7">
    <source>
        <dbReference type="ARBA" id="ARBA00022833"/>
    </source>
</evidence>
<dbReference type="PRINTS" id="PR01047">
    <property type="entry name" value="TRNASYNTHTHR"/>
</dbReference>
<name>A0A7G9Z5Q6_9EURY</name>
<dbReference type="InterPro" id="IPR002314">
    <property type="entry name" value="aa-tRNA-synt_IIb"/>
</dbReference>
<dbReference type="Gene3D" id="3.50.80.10">
    <property type="entry name" value="D-tyrosyl-tRNA(Tyr) deacylase"/>
    <property type="match status" value="1"/>
</dbReference>
<dbReference type="GO" id="GO:0005737">
    <property type="term" value="C:cytoplasm"/>
    <property type="evidence" value="ECO:0007669"/>
    <property type="project" value="UniProtKB-SubCell"/>
</dbReference>
<dbReference type="GO" id="GO:0000049">
    <property type="term" value="F:tRNA binding"/>
    <property type="evidence" value="ECO:0007669"/>
    <property type="project" value="UniProtKB-KW"/>
</dbReference>
<dbReference type="SUPFAM" id="SSF52954">
    <property type="entry name" value="Class II aaRS ABD-related"/>
    <property type="match status" value="1"/>
</dbReference>
<keyword evidence="5 14" id="KW-0479">Metal-binding</keyword>
<keyword evidence="6 14" id="KW-0547">Nucleotide-binding</keyword>
<keyword evidence="11 14" id="KW-0030">Aminoacyl-tRNA synthetase</keyword>
<dbReference type="GO" id="GO:0004829">
    <property type="term" value="F:threonine-tRNA ligase activity"/>
    <property type="evidence" value="ECO:0007669"/>
    <property type="project" value="UniProtKB-UniRule"/>
</dbReference>
<evidence type="ECO:0000313" key="16">
    <source>
        <dbReference type="EMBL" id="QNO55590.1"/>
    </source>
</evidence>
<comment type="cofactor">
    <cofactor evidence="14">
        <name>Zn(2+)</name>
        <dbReference type="ChEBI" id="CHEBI:29105"/>
    </cofactor>
    <text evidence="14">Binds 1 zinc ion per subunit.</text>
</comment>
<reference evidence="16" key="1">
    <citation type="submission" date="2020-06" db="EMBL/GenBank/DDBJ databases">
        <title>Unique genomic features of the anaerobic methanotrophic archaea.</title>
        <authorList>
            <person name="Chadwick G.L."/>
            <person name="Skennerton C.T."/>
            <person name="Laso-Perez R."/>
            <person name="Leu A.O."/>
            <person name="Speth D.R."/>
            <person name="Yu H."/>
            <person name="Morgan-Lang C."/>
            <person name="Hatzenpichler R."/>
            <person name="Goudeau D."/>
            <person name="Malmstrom R."/>
            <person name="Brazelton W.J."/>
            <person name="Woyke T."/>
            <person name="Hallam S.J."/>
            <person name="Tyson G.W."/>
            <person name="Wegener G."/>
            <person name="Boetius A."/>
            <person name="Orphan V."/>
        </authorList>
    </citation>
    <scope>NUCLEOTIDE SEQUENCE</scope>
</reference>
<organism evidence="16">
    <name type="scientific">Candidatus Methanophaga sp. ANME-1 ERB7</name>
    <dbReference type="NCBI Taxonomy" id="2759913"/>
    <lineage>
        <taxon>Archaea</taxon>
        <taxon>Methanobacteriati</taxon>
        <taxon>Methanobacteriota</taxon>
        <taxon>Stenosarchaea group</taxon>
        <taxon>Methanomicrobia</taxon>
        <taxon>Candidatus Methanophagales</taxon>
        <taxon>Candidatus Methanophagaceae</taxon>
        <taxon>Candidatus Methanophaga</taxon>
    </lineage>
</organism>
<feature type="binding site" evidence="14">
    <location>
        <position position="296"/>
    </location>
    <ligand>
        <name>Zn(2+)</name>
        <dbReference type="ChEBI" id="CHEBI:29105"/>
        <note>catalytic</note>
    </ligand>
</feature>
<dbReference type="CDD" id="cd00860">
    <property type="entry name" value="ThrRS_anticodon"/>
    <property type="match status" value="1"/>
</dbReference>
<dbReference type="PANTHER" id="PTHR11451:SF44">
    <property type="entry name" value="THREONINE--TRNA LIGASE, CHLOROPLASTIC_MITOCHONDRIAL 2"/>
    <property type="match status" value="1"/>
</dbReference>
<dbReference type="HAMAP" id="MF_00184">
    <property type="entry name" value="Thr_tRNA_synth"/>
    <property type="match status" value="1"/>
</dbReference>
<dbReference type="InterPro" id="IPR015011">
    <property type="entry name" value="Threonyl-tRNA_syn_edit_dom_arc"/>
</dbReference>
<dbReference type="InterPro" id="IPR023509">
    <property type="entry name" value="DTD-like_sf"/>
</dbReference>
<comment type="subunit">
    <text evidence="14">Homodimer.</text>
</comment>
<evidence type="ECO:0000256" key="13">
    <source>
        <dbReference type="ARBA" id="ARBA00060816"/>
    </source>
</evidence>
<dbReference type="GO" id="GO:0006435">
    <property type="term" value="P:threonyl-tRNA aminoacylation"/>
    <property type="evidence" value="ECO:0007669"/>
    <property type="project" value="UniProtKB-UniRule"/>
</dbReference>
<evidence type="ECO:0000256" key="10">
    <source>
        <dbReference type="ARBA" id="ARBA00022917"/>
    </source>
</evidence>
<dbReference type="Pfam" id="PF08915">
    <property type="entry name" value="tRNA-Thr_ED"/>
    <property type="match status" value="1"/>
</dbReference>
<feature type="binding site" evidence="14">
    <location>
        <position position="471"/>
    </location>
    <ligand>
        <name>Zn(2+)</name>
        <dbReference type="ChEBI" id="CHEBI:29105"/>
        <note>catalytic</note>
    </ligand>
</feature>
<dbReference type="FunFam" id="3.50.80.10:FF:000004">
    <property type="entry name" value="Threonine--tRNA ligase"/>
    <property type="match status" value="1"/>
</dbReference>
<dbReference type="AlphaFoldDB" id="A0A7G9Z5Q6"/>
<evidence type="ECO:0000256" key="5">
    <source>
        <dbReference type="ARBA" id="ARBA00022723"/>
    </source>
</evidence>
<dbReference type="Pfam" id="PF03129">
    <property type="entry name" value="HGTP_anticodon"/>
    <property type="match status" value="1"/>
</dbReference>
<keyword evidence="2 14" id="KW-0963">Cytoplasm</keyword>
<evidence type="ECO:0000256" key="6">
    <source>
        <dbReference type="ARBA" id="ARBA00022741"/>
    </source>
</evidence>
<dbReference type="InterPro" id="IPR002320">
    <property type="entry name" value="Thr-tRNA-ligase_IIa"/>
</dbReference>
<gene>
    <name evidence="14 16" type="primary">thrS</name>
    <name evidence="16" type="ORF">BJEEAEJC_00034</name>
</gene>
<comment type="similarity">
    <text evidence="13">Belongs to the class-II aminoacyl-tRNA synthetase family. Archaea-specific ThrRS editing domain subfamily.</text>
</comment>
<protein>
    <recommendedName>
        <fullName evidence="14">Threonine--tRNA ligase</fullName>
        <ecNumber evidence="14">6.1.1.3</ecNumber>
    </recommendedName>
    <alternativeName>
        <fullName evidence="14">Threonyl-tRNA synthetase</fullName>
        <shortName evidence="14">ThrRS</shortName>
    </alternativeName>
</protein>
<comment type="catalytic activity">
    <reaction evidence="12 14">
        <text>tRNA(Thr) + L-threonine + ATP = L-threonyl-tRNA(Thr) + AMP + diphosphate + H(+)</text>
        <dbReference type="Rhea" id="RHEA:24624"/>
        <dbReference type="Rhea" id="RHEA-COMP:9670"/>
        <dbReference type="Rhea" id="RHEA-COMP:9704"/>
        <dbReference type="ChEBI" id="CHEBI:15378"/>
        <dbReference type="ChEBI" id="CHEBI:30616"/>
        <dbReference type="ChEBI" id="CHEBI:33019"/>
        <dbReference type="ChEBI" id="CHEBI:57926"/>
        <dbReference type="ChEBI" id="CHEBI:78442"/>
        <dbReference type="ChEBI" id="CHEBI:78534"/>
        <dbReference type="ChEBI" id="CHEBI:456215"/>
        <dbReference type="EC" id="6.1.1.3"/>
    </reaction>
</comment>
<dbReference type="GO" id="GO:0005524">
    <property type="term" value="F:ATP binding"/>
    <property type="evidence" value="ECO:0007669"/>
    <property type="project" value="UniProtKB-UniRule"/>
</dbReference>
<dbReference type="EMBL" id="MT631622">
    <property type="protein sequence ID" value="QNO55590.1"/>
    <property type="molecule type" value="Genomic_DNA"/>
</dbReference>
<dbReference type="InterPro" id="IPR004154">
    <property type="entry name" value="Anticodon-bd"/>
</dbReference>
<evidence type="ECO:0000256" key="14">
    <source>
        <dbReference type="HAMAP-Rule" id="MF_00184"/>
    </source>
</evidence>
<dbReference type="Pfam" id="PF00587">
    <property type="entry name" value="tRNA-synt_2b"/>
    <property type="match status" value="1"/>
</dbReference>
<dbReference type="EC" id="6.1.1.3" evidence="14"/>
<comment type="subcellular location">
    <subcellularLocation>
        <location evidence="1 14">Cytoplasm</location>
    </subcellularLocation>
</comment>
<accession>A0A7G9Z5Q6</accession>
<evidence type="ECO:0000256" key="2">
    <source>
        <dbReference type="ARBA" id="ARBA00022490"/>
    </source>
</evidence>
<dbReference type="Gene3D" id="3.30.930.10">
    <property type="entry name" value="Bira Bifunctional Protein, Domain 2"/>
    <property type="match status" value="1"/>
</dbReference>
<keyword evidence="3 14" id="KW-0820">tRNA-binding</keyword>
<feature type="domain" description="Aminoacyl-transfer RNA synthetases class-II family profile" evidence="15">
    <location>
        <begin position="198"/>
        <end position="502"/>
    </location>
</feature>
<sequence>MQLLFIHSDYIEYETKAKTRVAEELEESRKKERIEEALVAFIAVEREDEQNVNYVIGKASEETISIFNKVNAERIVLYPYAHLSSELASPDMSIEILRGLEADLVSQGVEVTRAPFGWYKSFTVRCKGHPLSELSRKIKVHEGVVEEKSKALEAEEKAESHFFFMDEEGNLTSDFEFEEAANLKKFFVYESEKRREVDKIPPHVELMKRLEIADYEPASDPGNMRFYPKGKLIKVLLEDYVRKSVSEYGAVEVETPIMYSTRHPALKDYLERFPARQYSMVGKGGKPDLFLRFSACFGQFLMCKDMSISYKNLPLKIFELASSFRKEKRGELVGLRRLRKFTMPDMHTLCRDMNEALDEFKKQYEFCIQVLEGIGFSTSDYEVAIRFTKEFYDTNKVFIEDLVKIAGKPVLIECWDQRFFYFVLKFEFNFVDALGKASALSTVQIDVENAERYGITYIDANGEKKRPIILHCSPSGAIERCIYALLEKAYLEKEDGFMPMLPLWLSPTQLRILPVAERHLEYIDSILPVLNGIRVDVDDREETVSKKIRDAGREWIPYVAVVGDKEVENKTLSVTIREESNIKKQKVVEMSVSVLKERIEEGLKAKKTIKSTRSYGLSERAKFAGG</sequence>
<dbReference type="InterPro" id="IPR036621">
    <property type="entry name" value="Anticodon-bd_dom_sf"/>
</dbReference>
<dbReference type="GO" id="GO:0008270">
    <property type="term" value="F:zinc ion binding"/>
    <property type="evidence" value="ECO:0007669"/>
    <property type="project" value="InterPro"/>
</dbReference>